<dbReference type="InterPro" id="IPR050297">
    <property type="entry name" value="LipidA_mod_glycosyltrf_83"/>
</dbReference>
<feature type="transmembrane region" description="Helical" evidence="8">
    <location>
        <begin position="86"/>
        <end position="107"/>
    </location>
</feature>
<dbReference type="EMBL" id="CP001810">
    <property type="protein sequence ID" value="ADL35141.1"/>
    <property type="molecule type" value="Genomic_DNA"/>
</dbReference>
<evidence type="ECO:0000256" key="6">
    <source>
        <dbReference type="ARBA" id="ARBA00022989"/>
    </source>
</evidence>
<dbReference type="Pfam" id="PF13231">
    <property type="entry name" value="PMT_2"/>
    <property type="match status" value="1"/>
</dbReference>
<dbReference type="STRING" id="515622.bpr_I2408"/>
<feature type="domain" description="Glycosyltransferase RgtA/B/C/D-like" evidence="9">
    <location>
        <begin position="67"/>
        <end position="231"/>
    </location>
</feature>
<dbReference type="RefSeq" id="WP_013281794.1">
    <property type="nucleotide sequence ID" value="NC_014387.1"/>
</dbReference>
<dbReference type="PANTHER" id="PTHR33908">
    <property type="entry name" value="MANNOSYLTRANSFERASE YKCB-RELATED"/>
    <property type="match status" value="1"/>
</dbReference>
<gene>
    <name evidence="10" type="ordered locus">bpr_I2408</name>
</gene>
<evidence type="ECO:0000259" key="9">
    <source>
        <dbReference type="Pfam" id="PF13231"/>
    </source>
</evidence>
<proteinExistence type="predicted"/>
<dbReference type="Proteomes" id="UP000001299">
    <property type="component" value="Chromosome 1"/>
</dbReference>
<keyword evidence="7 8" id="KW-0472">Membrane</keyword>
<sequence length="503" mass="57958">MNTQKSTIKFVIKYGIMLLTAFIFVFYASATTSPFIDFKRIDSYMFLIMGRGWSKGLIPYVDLFDQKGPAIFFINMLGFWLTGNKYGVFLLQILFMFASECLIYFMFRRVYSDKIALAMASLGIFTFLWNYENGNMNEEYANPFLIASFLCLTKWLDEKDNDKIDHNPWYAFVYGITFGFCLMSRVTNAIGVCMAILLILIYLIYNKRFINIFHNAVAFILGALCIVTPFALYFAVKGATYDFWYGTILFNLHYATQGKTGLVMLLKSAIGQIGSYALMAIGIMHIARKKYFDGVLFSSIGIVTELLMLNIKNYKHYYMIIFPYLPVAFYELKKIMDDKDISINKAGNVIRKLALVVLIGLSLITVARTGKEVLEINKLYDEYPSSIEAQQYAQEISFTSQIPEEERTSVLCYGLMPGVYFDLNIDPPCKYFVLQEWMGKFTNDFAGKVVEEVEDKKPEYIVCNYSEGMIIEKIINESYRVIANENIVRDKNEGKLVLYKRNH</sequence>
<evidence type="ECO:0000256" key="7">
    <source>
        <dbReference type="ARBA" id="ARBA00023136"/>
    </source>
</evidence>
<dbReference type="eggNOG" id="COG1807">
    <property type="taxonomic scope" value="Bacteria"/>
</dbReference>
<evidence type="ECO:0000256" key="2">
    <source>
        <dbReference type="ARBA" id="ARBA00022475"/>
    </source>
</evidence>
<evidence type="ECO:0000256" key="4">
    <source>
        <dbReference type="ARBA" id="ARBA00022679"/>
    </source>
</evidence>
<evidence type="ECO:0000256" key="3">
    <source>
        <dbReference type="ARBA" id="ARBA00022676"/>
    </source>
</evidence>
<dbReference type="GO" id="GO:0005886">
    <property type="term" value="C:plasma membrane"/>
    <property type="evidence" value="ECO:0007669"/>
    <property type="project" value="UniProtKB-SubCell"/>
</dbReference>
<evidence type="ECO:0000256" key="5">
    <source>
        <dbReference type="ARBA" id="ARBA00022692"/>
    </source>
</evidence>
<keyword evidence="6 8" id="KW-1133">Transmembrane helix</keyword>
<dbReference type="KEGG" id="bpb:bpr_I2408"/>
<evidence type="ECO:0000256" key="8">
    <source>
        <dbReference type="SAM" id="Phobius"/>
    </source>
</evidence>
<dbReference type="InterPro" id="IPR038731">
    <property type="entry name" value="RgtA/B/C-like"/>
</dbReference>
<organism evidence="10 11">
    <name type="scientific">Butyrivibrio proteoclasticus (strain ATCC 51982 / DSM 14932 / B316)</name>
    <name type="common">Clostridium proteoclasticum</name>
    <dbReference type="NCBI Taxonomy" id="515622"/>
    <lineage>
        <taxon>Bacteria</taxon>
        <taxon>Bacillati</taxon>
        <taxon>Bacillota</taxon>
        <taxon>Clostridia</taxon>
        <taxon>Lachnospirales</taxon>
        <taxon>Lachnospiraceae</taxon>
        <taxon>Butyrivibrio</taxon>
    </lineage>
</organism>
<keyword evidence="5 8" id="KW-0812">Transmembrane</keyword>
<reference evidence="10 11" key="1">
    <citation type="journal article" date="2010" name="PLoS ONE">
        <title>The glycobiome of the rumen bacterium Butyrivibrio proteoclasticus B316(T) highlights adaptation to a polysaccharide-rich environment.</title>
        <authorList>
            <person name="Kelly W.J."/>
            <person name="Leahy S.C."/>
            <person name="Altermann E."/>
            <person name="Yeoman C.J."/>
            <person name="Dunne J.C."/>
            <person name="Kong Z."/>
            <person name="Pacheco D.M."/>
            <person name="Li D."/>
            <person name="Noel S.J."/>
            <person name="Moon C.D."/>
            <person name="Cookson A.L."/>
            <person name="Attwood G.T."/>
        </authorList>
    </citation>
    <scope>NUCLEOTIDE SEQUENCE [LARGE SCALE GENOMIC DNA]</scope>
    <source>
        <strain evidence="11">ATCC 51982 / DSM 14932 / B316</strain>
    </source>
</reference>
<evidence type="ECO:0000313" key="10">
    <source>
        <dbReference type="EMBL" id="ADL35141.1"/>
    </source>
</evidence>
<feature type="transmembrane region" description="Helical" evidence="8">
    <location>
        <begin position="171"/>
        <end position="204"/>
    </location>
</feature>
<dbReference type="PANTHER" id="PTHR33908:SF11">
    <property type="entry name" value="MEMBRANE PROTEIN"/>
    <property type="match status" value="1"/>
</dbReference>
<keyword evidence="3" id="KW-0328">Glycosyltransferase</keyword>
<dbReference type="GO" id="GO:0009103">
    <property type="term" value="P:lipopolysaccharide biosynthetic process"/>
    <property type="evidence" value="ECO:0007669"/>
    <property type="project" value="UniProtKB-ARBA"/>
</dbReference>
<evidence type="ECO:0000313" key="11">
    <source>
        <dbReference type="Proteomes" id="UP000001299"/>
    </source>
</evidence>
<protein>
    <recommendedName>
        <fullName evidence="9">Glycosyltransferase RgtA/B/C/D-like domain-containing protein</fullName>
    </recommendedName>
</protein>
<keyword evidence="11" id="KW-1185">Reference proteome</keyword>
<feature type="transmembrane region" description="Helical" evidence="8">
    <location>
        <begin position="216"/>
        <end position="236"/>
    </location>
</feature>
<dbReference type="GO" id="GO:0016763">
    <property type="term" value="F:pentosyltransferase activity"/>
    <property type="evidence" value="ECO:0007669"/>
    <property type="project" value="TreeGrafter"/>
</dbReference>
<dbReference type="HOGENOM" id="CLU_030254_0_0_9"/>
<feature type="transmembrane region" description="Helical" evidence="8">
    <location>
        <begin position="114"/>
        <end position="131"/>
    </location>
</feature>
<accession>E0RZM5</accession>
<feature type="transmembrane region" description="Helical" evidence="8">
    <location>
        <begin position="294"/>
        <end position="311"/>
    </location>
</feature>
<keyword evidence="4" id="KW-0808">Transferase</keyword>
<name>E0RZM5_BUTPB</name>
<keyword evidence="2" id="KW-1003">Cell membrane</keyword>
<comment type="subcellular location">
    <subcellularLocation>
        <location evidence="1">Cell membrane</location>
        <topology evidence="1">Multi-pass membrane protein</topology>
    </subcellularLocation>
</comment>
<feature type="transmembrane region" description="Helical" evidence="8">
    <location>
        <begin position="353"/>
        <end position="370"/>
    </location>
</feature>
<evidence type="ECO:0000256" key="1">
    <source>
        <dbReference type="ARBA" id="ARBA00004651"/>
    </source>
</evidence>
<feature type="transmembrane region" description="Helical" evidence="8">
    <location>
        <begin position="269"/>
        <end position="287"/>
    </location>
</feature>
<feature type="transmembrane region" description="Helical" evidence="8">
    <location>
        <begin position="12"/>
        <end position="30"/>
    </location>
</feature>
<dbReference type="AlphaFoldDB" id="E0RZM5"/>